<dbReference type="Proteomes" id="UP000031516">
    <property type="component" value="Unassembled WGS sequence"/>
</dbReference>
<feature type="region of interest" description="Disordered" evidence="12">
    <location>
        <begin position="291"/>
        <end position="347"/>
    </location>
</feature>
<evidence type="ECO:0000256" key="4">
    <source>
        <dbReference type="ARBA" id="ARBA00023010"/>
    </source>
</evidence>
<organism evidence="14 15">
    <name type="scientific">Kluyveromyces dobzhanskii CBS 2104</name>
    <dbReference type="NCBI Taxonomy" id="1427455"/>
    <lineage>
        <taxon>Eukaryota</taxon>
        <taxon>Fungi</taxon>
        <taxon>Dikarya</taxon>
        <taxon>Ascomycota</taxon>
        <taxon>Saccharomycotina</taxon>
        <taxon>Saccharomycetes</taxon>
        <taxon>Saccharomycetales</taxon>
        <taxon>Saccharomycetaceae</taxon>
        <taxon>Kluyveromyces</taxon>
    </lineage>
</organism>
<keyword evidence="15" id="KW-1185">Reference proteome</keyword>
<keyword evidence="5 10" id="KW-0472">Membrane</keyword>
<feature type="coiled-coil region" evidence="11">
    <location>
        <begin position="143"/>
        <end position="250"/>
    </location>
</feature>
<feature type="domain" description="Peroxisome membrane anchor protein Pex14p N-terminal" evidence="13">
    <location>
        <begin position="9"/>
        <end position="53"/>
    </location>
</feature>
<comment type="function">
    <text evidence="10">Component of the PEX13-PEX14 docking complex, a translocon channel that specifically mediates the import of peroxisomal cargo proteins bound to PEX5 receptor. The PEX13-PEX14 docking complex forms a large import pore which can be opened to a diameter of about 9 nm. Mechanistically, PEX5 receptor along with cargo proteins associates with the PEX14 subunit of the PEX13-PEX14 docking complex in the cytosol, leading to the insertion of the receptor into the organelle membrane with the concomitant translocation of the cargo into the peroxisome matrix.</text>
</comment>
<evidence type="ECO:0000256" key="1">
    <source>
        <dbReference type="ARBA" id="ARBA00005443"/>
    </source>
</evidence>
<evidence type="ECO:0000256" key="12">
    <source>
        <dbReference type="SAM" id="MobiDB-lite"/>
    </source>
</evidence>
<comment type="caution">
    <text evidence="14">The sequence shown here is derived from an EMBL/GenBank/DDBJ whole genome shotgun (WGS) entry which is preliminary data.</text>
</comment>
<evidence type="ECO:0000256" key="2">
    <source>
        <dbReference type="ARBA" id="ARBA00022448"/>
    </source>
</evidence>
<evidence type="ECO:0000259" key="13">
    <source>
        <dbReference type="Pfam" id="PF04695"/>
    </source>
</evidence>
<feature type="compositionally biased region" description="Polar residues" evidence="12">
    <location>
        <begin position="292"/>
        <end position="303"/>
    </location>
</feature>
<evidence type="ECO:0000256" key="11">
    <source>
        <dbReference type="SAM" id="Coils"/>
    </source>
</evidence>
<evidence type="ECO:0000256" key="6">
    <source>
        <dbReference type="ARBA" id="ARBA00023140"/>
    </source>
</evidence>
<feature type="compositionally biased region" description="Polar residues" evidence="12">
    <location>
        <begin position="258"/>
        <end position="269"/>
    </location>
</feature>
<dbReference type="AlphaFoldDB" id="A0A0A8L8L9"/>
<evidence type="ECO:0000256" key="9">
    <source>
        <dbReference type="ARBA" id="ARBA00046271"/>
    </source>
</evidence>
<feature type="region of interest" description="Disordered" evidence="12">
    <location>
        <begin position="252"/>
        <end position="274"/>
    </location>
</feature>
<dbReference type="PANTHER" id="PTHR23058:SF0">
    <property type="entry name" value="PEROXISOMAL MEMBRANE PROTEIN PEX14"/>
    <property type="match status" value="1"/>
</dbReference>
<protein>
    <recommendedName>
        <fullName evidence="7 10">Peroxisomal membrane protein PEX14</fullName>
    </recommendedName>
    <alternativeName>
        <fullName evidence="8 10">Peroxin-14</fullName>
    </alternativeName>
</protein>
<evidence type="ECO:0000256" key="7">
    <source>
        <dbReference type="ARBA" id="ARBA00029502"/>
    </source>
</evidence>
<dbReference type="InterPro" id="IPR036388">
    <property type="entry name" value="WH-like_DNA-bd_sf"/>
</dbReference>
<dbReference type="PANTHER" id="PTHR23058">
    <property type="entry name" value="PEROXISOMAL MEMBRANE PROTEIN PEX14"/>
    <property type="match status" value="1"/>
</dbReference>
<name>A0A0A8L8L9_9SACH</name>
<keyword evidence="4" id="KW-0811">Translocation</keyword>
<keyword evidence="6 10" id="KW-0576">Peroxisome</keyword>
<evidence type="ECO:0000313" key="14">
    <source>
        <dbReference type="EMBL" id="CDO94592.1"/>
    </source>
</evidence>
<dbReference type="GO" id="GO:1990429">
    <property type="term" value="C:peroxisomal importomer complex"/>
    <property type="evidence" value="ECO:0007669"/>
    <property type="project" value="TreeGrafter"/>
</dbReference>
<keyword evidence="3 10" id="KW-0653">Protein transport</keyword>
<comment type="subcellular location">
    <subcellularLocation>
        <location evidence="9 10">Peroxisome membrane</location>
    </subcellularLocation>
</comment>
<dbReference type="EMBL" id="CCBQ010000038">
    <property type="protein sequence ID" value="CDO94592.1"/>
    <property type="molecule type" value="Genomic_DNA"/>
</dbReference>
<evidence type="ECO:0000256" key="8">
    <source>
        <dbReference type="ARBA" id="ARBA00029691"/>
    </source>
</evidence>
<sequence length="347" mass="38135">MSGDIPQDRRELYDSAISFLNDPSITSAPLSQKIEFLQGKGLTEDEIQLALKEASTDTRGASYKHVGEPTRENDSAIAGNAGTSTNNFRYEAVPPAIPNRDWKDYFIMATASVGLFYGVYEITKRYVIPQLLPEAKSKLEQDKEMILEQFDKVEKILSQIEQEHEEYKTKEEAKLDDLDKTILQLQTTLDETAKLKRNMESEFSSIKMEFSGMQNSIDSFTRKAGNEKELEKVQEEIQSLKNLIKSSFNEGSAASVANGGSNLSPSSTGMIPGADSIPSAAEILASMDLKKNTSSPATSSVANGSEAKNVPAWKKAREENGSKAGTPSSSIPEWQKSMNTGNSYESN</sequence>
<dbReference type="GO" id="GO:0016560">
    <property type="term" value="P:protein import into peroxisome matrix, docking"/>
    <property type="evidence" value="ECO:0007669"/>
    <property type="project" value="UniProtKB-UniRule"/>
</dbReference>
<accession>A0A0A8L8L9</accession>
<evidence type="ECO:0000256" key="3">
    <source>
        <dbReference type="ARBA" id="ARBA00022927"/>
    </source>
</evidence>
<evidence type="ECO:0000256" key="10">
    <source>
        <dbReference type="RuleBase" id="RU367032"/>
    </source>
</evidence>
<feature type="compositionally biased region" description="Basic and acidic residues" evidence="12">
    <location>
        <begin position="65"/>
        <end position="74"/>
    </location>
</feature>
<keyword evidence="2 10" id="KW-0813">Transport</keyword>
<evidence type="ECO:0000313" key="15">
    <source>
        <dbReference type="Proteomes" id="UP000031516"/>
    </source>
</evidence>
<proteinExistence type="inferred from homology"/>
<keyword evidence="11" id="KW-0175">Coiled coil</keyword>
<reference evidence="14 15" key="1">
    <citation type="submission" date="2014-03" db="EMBL/GenBank/DDBJ databases">
        <title>The genome of Kluyveromyces dobzhanskii.</title>
        <authorList>
            <person name="Nystedt B."/>
            <person name="Astrom S."/>
        </authorList>
    </citation>
    <scope>NUCLEOTIDE SEQUENCE [LARGE SCALE GENOMIC DNA]</scope>
    <source>
        <strain evidence="14 15">CBS 2104</strain>
    </source>
</reference>
<comment type="similarity">
    <text evidence="1 10">Belongs to the peroxin-14 family.</text>
</comment>
<dbReference type="Gene3D" id="1.10.10.10">
    <property type="entry name" value="Winged helix-like DNA-binding domain superfamily/Winged helix DNA-binding domain"/>
    <property type="match status" value="1"/>
</dbReference>
<dbReference type="OrthoDB" id="5549158at2759"/>
<evidence type="ECO:0000256" key="5">
    <source>
        <dbReference type="ARBA" id="ARBA00023136"/>
    </source>
</evidence>
<dbReference type="GO" id="GO:0005778">
    <property type="term" value="C:peroxisomal membrane"/>
    <property type="evidence" value="ECO:0007669"/>
    <property type="project" value="UniProtKB-SubCell"/>
</dbReference>
<feature type="region of interest" description="Disordered" evidence="12">
    <location>
        <begin position="60"/>
        <end position="85"/>
    </location>
</feature>
<dbReference type="InterPro" id="IPR025655">
    <property type="entry name" value="PEX14"/>
</dbReference>
<feature type="compositionally biased region" description="Polar residues" evidence="12">
    <location>
        <begin position="323"/>
        <end position="347"/>
    </location>
</feature>
<dbReference type="Pfam" id="PF04695">
    <property type="entry name" value="Pex14_N"/>
    <property type="match status" value="1"/>
</dbReference>
<dbReference type="GO" id="GO:0005102">
    <property type="term" value="F:signaling receptor binding"/>
    <property type="evidence" value="ECO:0007669"/>
    <property type="project" value="TreeGrafter"/>
</dbReference>
<gene>
    <name evidence="14" type="ORF">KLDO_g2851</name>
</gene>
<dbReference type="InterPro" id="IPR006785">
    <property type="entry name" value="Pex14_N"/>
</dbReference>